<dbReference type="Proteomes" id="UP000216188">
    <property type="component" value="Unassembled WGS sequence"/>
</dbReference>
<gene>
    <name evidence="1" type="ORF">CEV34_1229</name>
</gene>
<reference evidence="1 2" key="1">
    <citation type="submission" date="2017-07" db="EMBL/GenBank/DDBJ databases">
        <title>Phylogenetic study on the rhizospheric bacterium Ochrobactrum sp. A44.</title>
        <authorList>
            <person name="Krzyzanowska D.M."/>
            <person name="Ossowicki A."/>
            <person name="Rajewska M."/>
            <person name="Maciag T."/>
            <person name="Kaczynski Z."/>
            <person name="Czerwicka M."/>
            <person name="Jafra S."/>
        </authorList>
    </citation>
    <scope>NUCLEOTIDE SEQUENCE [LARGE SCALE GENOMIC DNA]</scope>
    <source>
        <strain evidence="1 2">CCUG 30717</strain>
    </source>
</reference>
<accession>A0A256GMN5</accession>
<name>A0A256GMN5_9HYPH</name>
<sequence length="38" mass="4362">MPDELDMKMAMKVAASAQKEKKRRNRMSAALFTTEFKA</sequence>
<keyword evidence="2" id="KW-1185">Reference proteome</keyword>
<dbReference type="EMBL" id="NNRM01000016">
    <property type="protein sequence ID" value="OYR28268.1"/>
    <property type="molecule type" value="Genomic_DNA"/>
</dbReference>
<evidence type="ECO:0000313" key="1">
    <source>
        <dbReference type="EMBL" id="OYR28268.1"/>
    </source>
</evidence>
<organism evidence="1 2">
    <name type="scientific">Brucella pseudogrignonensis</name>
    <dbReference type="NCBI Taxonomy" id="419475"/>
    <lineage>
        <taxon>Bacteria</taxon>
        <taxon>Pseudomonadati</taxon>
        <taxon>Pseudomonadota</taxon>
        <taxon>Alphaproteobacteria</taxon>
        <taxon>Hyphomicrobiales</taxon>
        <taxon>Brucellaceae</taxon>
        <taxon>Brucella/Ochrobactrum group</taxon>
        <taxon>Brucella</taxon>
    </lineage>
</organism>
<comment type="caution">
    <text evidence="1">The sequence shown here is derived from an EMBL/GenBank/DDBJ whole genome shotgun (WGS) entry which is preliminary data.</text>
</comment>
<proteinExistence type="predicted"/>
<protein>
    <submittedName>
        <fullName evidence="1">Uncharacterized protein</fullName>
    </submittedName>
</protein>
<dbReference type="AlphaFoldDB" id="A0A256GMN5"/>
<evidence type="ECO:0000313" key="2">
    <source>
        <dbReference type="Proteomes" id="UP000216188"/>
    </source>
</evidence>